<evidence type="ECO:0000313" key="8">
    <source>
        <dbReference type="EMBL" id="NVN17650.1"/>
    </source>
</evidence>
<feature type="transmembrane region" description="Helical" evidence="6">
    <location>
        <begin position="40"/>
        <end position="60"/>
    </location>
</feature>
<keyword evidence="3 6" id="KW-0812">Transmembrane</keyword>
<keyword evidence="9" id="KW-1185">Reference proteome</keyword>
<feature type="domain" description="RDD" evidence="7">
    <location>
        <begin position="6"/>
        <end position="102"/>
    </location>
</feature>
<dbReference type="PANTHER" id="PTHR36115:SF4">
    <property type="entry name" value="MEMBRANE PROTEIN"/>
    <property type="match status" value="1"/>
</dbReference>
<dbReference type="InterPro" id="IPR010432">
    <property type="entry name" value="RDD"/>
</dbReference>
<evidence type="ECO:0000256" key="1">
    <source>
        <dbReference type="ARBA" id="ARBA00004651"/>
    </source>
</evidence>
<dbReference type="PANTHER" id="PTHR36115">
    <property type="entry name" value="PROLINE-RICH ANTIGEN HOMOLOG-RELATED"/>
    <property type="match status" value="1"/>
</dbReference>
<evidence type="ECO:0000256" key="2">
    <source>
        <dbReference type="ARBA" id="ARBA00022475"/>
    </source>
</evidence>
<dbReference type="GO" id="GO:0005886">
    <property type="term" value="C:plasma membrane"/>
    <property type="evidence" value="ECO:0007669"/>
    <property type="project" value="UniProtKB-SubCell"/>
</dbReference>
<dbReference type="AlphaFoldDB" id="A0A850NFG0"/>
<feature type="transmembrane region" description="Helical" evidence="6">
    <location>
        <begin position="7"/>
        <end position="28"/>
    </location>
</feature>
<gene>
    <name evidence="8" type="ORF">GUA46_04795</name>
</gene>
<proteinExistence type="predicted"/>
<dbReference type="Proteomes" id="UP000558089">
    <property type="component" value="Unassembled WGS sequence"/>
</dbReference>
<dbReference type="RefSeq" id="WP_176619514.1">
    <property type="nucleotide sequence ID" value="NZ_WYET01000001.1"/>
</dbReference>
<comment type="caution">
    <text evidence="8">The sequence shown here is derived from an EMBL/GenBank/DDBJ whole genome shotgun (WGS) entry which is preliminary data.</text>
</comment>
<keyword evidence="4 6" id="KW-1133">Transmembrane helix</keyword>
<keyword evidence="2" id="KW-1003">Cell membrane</keyword>
<reference evidence="8 9" key="1">
    <citation type="submission" date="2020-01" db="EMBL/GenBank/DDBJ databases">
        <title>Draft Genome Analysis of Muricauda sp. HICW Isolated from coastal seawater of PR China.</title>
        <authorList>
            <person name="Chen M.-X."/>
        </authorList>
    </citation>
    <scope>NUCLEOTIDE SEQUENCE [LARGE SCALE GENOMIC DNA]</scope>
    <source>
        <strain evidence="8 9">HICW</strain>
    </source>
</reference>
<organism evidence="8 9">
    <name type="scientific">Flagellimonas chongwuensis</name>
    <dbReference type="NCBI Taxonomy" id="2697365"/>
    <lineage>
        <taxon>Bacteria</taxon>
        <taxon>Pseudomonadati</taxon>
        <taxon>Bacteroidota</taxon>
        <taxon>Flavobacteriia</taxon>
        <taxon>Flavobacteriales</taxon>
        <taxon>Flavobacteriaceae</taxon>
        <taxon>Flagellimonas</taxon>
    </lineage>
</organism>
<dbReference type="EMBL" id="WYET01000001">
    <property type="protein sequence ID" value="NVN17650.1"/>
    <property type="molecule type" value="Genomic_DNA"/>
</dbReference>
<evidence type="ECO:0000256" key="3">
    <source>
        <dbReference type="ARBA" id="ARBA00022692"/>
    </source>
</evidence>
<protein>
    <recommendedName>
        <fullName evidence="7">RDD domain-containing protein</fullName>
    </recommendedName>
</protein>
<dbReference type="InterPro" id="IPR051791">
    <property type="entry name" value="Pra-immunoreactive"/>
</dbReference>
<keyword evidence="5 6" id="KW-0472">Membrane</keyword>
<evidence type="ECO:0000259" key="7">
    <source>
        <dbReference type="Pfam" id="PF06271"/>
    </source>
</evidence>
<evidence type="ECO:0000313" key="9">
    <source>
        <dbReference type="Proteomes" id="UP000558089"/>
    </source>
</evidence>
<evidence type="ECO:0000256" key="4">
    <source>
        <dbReference type="ARBA" id="ARBA00022989"/>
    </source>
</evidence>
<dbReference type="Pfam" id="PF06271">
    <property type="entry name" value="RDD"/>
    <property type="match status" value="1"/>
</dbReference>
<comment type="subcellular location">
    <subcellularLocation>
        <location evidence="1">Cell membrane</location>
        <topology evidence="1">Multi-pass membrane protein</topology>
    </subcellularLocation>
</comment>
<accession>A0A850NFG0</accession>
<sequence length="118" mass="14026">MKKRIRFYNFLLDSIVFLITVVLVSMLLKKHVERESLKYFMIPLYYVYYFVFESISGQTVGKMITKTKVISVNYPERVGLSNIFWRTVSRLIPIDIFSYLFSNRGIHDVLSQTQLKKL</sequence>
<name>A0A850NFG0_9FLAO</name>
<evidence type="ECO:0000256" key="5">
    <source>
        <dbReference type="ARBA" id="ARBA00023136"/>
    </source>
</evidence>
<evidence type="ECO:0000256" key="6">
    <source>
        <dbReference type="SAM" id="Phobius"/>
    </source>
</evidence>